<accession>A0ABS2CBF9</accession>
<dbReference type="Proteomes" id="UP001195660">
    <property type="component" value="Unassembled WGS sequence"/>
</dbReference>
<feature type="region of interest" description="Disordered" evidence="1">
    <location>
        <begin position="121"/>
        <end position="140"/>
    </location>
</feature>
<evidence type="ECO:0000256" key="2">
    <source>
        <dbReference type="SAM" id="SignalP"/>
    </source>
</evidence>
<proteinExistence type="predicted"/>
<sequence length="247" mass="26097">MKKHAALMLLLPLAAWANELPPPKAQPIKAADSHAAPDTKAAKPTDSHGAKPVDGHAAPVPTAKTASKHAAPQQMTEPIKLLKPSAAPEPAAEAHSTPEVLKPTGQAMTRYVSPQFSAAKAATHRPVVQSKAPKASNKSHTSAATASYAMKPGIVRVLPAAQIPSSAILPPSKQMKWTEATREKAVVPNPKSNVVWGAGELEVQKGLDVAQPSVDAVVTPVAGRKIASPKYYSETNPETRWQYYSYP</sequence>
<dbReference type="EMBL" id="WOFE01000002">
    <property type="protein sequence ID" value="MBM5571485.1"/>
    <property type="molecule type" value="Genomic_DNA"/>
</dbReference>
<evidence type="ECO:0000313" key="3">
    <source>
        <dbReference type="EMBL" id="MBM5571485.1"/>
    </source>
</evidence>
<evidence type="ECO:0000256" key="1">
    <source>
        <dbReference type="SAM" id="MobiDB-lite"/>
    </source>
</evidence>
<name>A0ABS2CBF9_9NEIS</name>
<feature type="chain" id="PRO_5045716612" evidence="2">
    <location>
        <begin position="18"/>
        <end position="247"/>
    </location>
</feature>
<organism evidence="3 4">
    <name type="scientific">Deefgea chitinilytica</name>
    <dbReference type="NCBI Taxonomy" id="570276"/>
    <lineage>
        <taxon>Bacteria</taxon>
        <taxon>Pseudomonadati</taxon>
        <taxon>Pseudomonadota</taxon>
        <taxon>Betaproteobacteria</taxon>
        <taxon>Neisseriales</taxon>
        <taxon>Chitinibacteraceae</taxon>
        <taxon>Deefgea</taxon>
    </lineage>
</organism>
<keyword evidence="4" id="KW-1185">Reference proteome</keyword>
<gene>
    <name evidence="3" type="ORF">GM173_07810</name>
</gene>
<dbReference type="RefSeq" id="WP_203570798.1">
    <property type="nucleotide sequence ID" value="NZ_WOFE01000002.1"/>
</dbReference>
<feature type="compositionally biased region" description="Basic and acidic residues" evidence="1">
    <location>
        <begin position="31"/>
        <end position="54"/>
    </location>
</feature>
<keyword evidence="2" id="KW-0732">Signal</keyword>
<feature type="region of interest" description="Disordered" evidence="1">
    <location>
        <begin position="20"/>
        <end position="104"/>
    </location>
</feature>
<reference evidence="3 4" key="1">
    <citation type="submission" date="2019-11" db="EMBL/GenBank/DDBJ databases">
        <title>Novel Deefgea species.</title>
        <authorList>
            <person name="Han J.-H."/>
        </authorList>
    </citation>
    <scope>NUCLEOTIDE SEQUENCE [LARGE SCALE GENOMIC DNA]</scope>
    <source>
        <strain evidence="3 4">LMG 24817</strain>
    </source>
</reference>
<feature type="signal peptide" evidence="2">
    <location>
        <begin position="1"/>
        <end position="17"/>
    </location>
</feature>
<evidence type="ECO:0000313" key="4">
    <source>
        <dbReference type="Proteomes" id="UP001195660"/>
    </source>
</evidence>
<protein>
    <submittedName>
        <fullName evidence="3">Uncharacterized protein</fullName>
    </submittedName>
</protein>
<comment type="caution">
    <text evidence="3">The sequence shown here is derived from an EMBL/GenBank/DDBJ whole genome shotgun (WGS) entry which is preliminary data.</text>
</comment>